<proteinExistence type="predicted"/>
<evidence type="ECO:0000313" key="3">
    <source>
        <dbReference type="Proteomes" id="UP000006906"/>
    </source>
</evidence>
<dbReference type="PANTHER" id="PTHR10476">
    <property type="entry name" value="CHARGED MULTIVESICULAR BODY PROTEIN"/>
    <property type="match status" value="1"/>
</dbReference>
<reference evidence="2 3" key="1">
    <citation type="journal article" date="2007" name="Science">
        <title>The Chlamydomonas genome reveals the evolution of key animal and plant functions.</title>
        <authorList>
            <person name="Merchant S.S."/>
            <person name="Prochnik S.E."/>
            <person name="Vallon O."/>
            <person name="Harris E.H."/>
            <person name="Karpowicz S.J."/>
            <person name="Witman G.B."/>
            <person name="Terry A."/>
            <person name="Salamov A."/>
            <person name="Fritz-Laylin L.K."/>
            <person name="Marechal-Drouard L."/>
            <person name="Marshall W.F."/>
            <person name="Qu L.H."/>
            <person name="Nelson D.R."/>
            <person name="Sanderfoot A.A."/>
            <person name="Spalding M.H."/>
            <person name="Kapitonov V.V."/>
            <person name="Ren Q."/>
            <person name="Ferris P."/>
            <person name="Lindquist E."/>
            <person name="Shapiro H."/>
            <person name="Lucas S.M."/>
            <person name="Grimwood J."/>
            <person name="Schmutz J."/>
            <person name="Cardol P."/>
            <person name="Cerutti H."/>
            <person name="Chanfreau G."/>
            <person name="Chen C.L."/>
            <person name="Cognat V."/>
            <person name="Croft M.T."/>
            <person name="Dent R."/>
            <person name="Dutcher S."/>
            <person name="Fernandez E."/>
            <person name="Fukuzawa H."/>
            <person name="Gonzalez-Ballester D."/>
            <person name="Gonzalez-Halphen D."/>
            <person name="Hallmann A."/>
            <person name="Hanikenne M."/>
            <person name="Hippler M."/>
            <person name="Inwood W."/>
            <person name="Jabbari K."/>
            <person name="Kalanon M."/>
            <person name="Kuras R."/>
            <person name="Lefebvre P.A."/>
            <person name="Lemaire S.D."/>
            <person name="Lobanov A.V."/>
            <person name="Lohr M."/>
            <person name="Manuell A."/>
            <person name="Meier I."/>
            <person name="Mets L."/>
            <person name="Mittag M."/>
            <person name="Mittelmeier T."/>
            <person name="Moroney J.V."/>
            <person name="Moseley J."/>
            <person name="Napoli C."/>
            <person name="Nedelcu A.M."/>
            <person name="Niyogi K."/>
            <person name="Novoselov S.V."/>
            <person name="Paulsen I.T."/>
            <person name="Pazour G."/>
            <person name="Purton S."/>
            <person name="Ral J.P."/>
            <person name="Riano-Pachon D.M."/>
            <person name="Riekhof W."/>
            <person name="Rymarquis L."/>
            <person name="Schroda M."/>
            <person name="Stern D."/>
            <person name="Umen J."/>
            <person name="Willows R."/>
            <person name="Wilson N."/>
            <person name="Zimmer S.L."/>
            <person name="Allmer J."/>
            <person name="Balk J."/>
            <person name="Bisova K."/>
            <person name="Chen C.J."/>
            <person name="Elias M."/>
            <person name="Gendler K."/>
            <person name="Hauser C."/>
            <person name="Lamb M.R."/>
            <person name="Ledford H."/>
            <person name="Long J.C."/>
            <person name="Minagawa J."/>
            <person name="Page M.D."/>
            <person name="Pan J."/>
            <person name="Pootakham W."/>
            <person name="Roje S."/>
            <person name="Rose A."/>
            <person name="Stahlberg E."/>
            <person name="Terauchi A.M."/>
            <person name="Yang P."/>
            <person name="Ball S."/>
            <person name="Bowler C."/>
            <person name="Dieckmann C.L."/>
            <person name="Gladyshev V.N."/>
            <person name="Green P."/>
            <person name="Jorgensen R."/>
            <person name="Mayfield S."/>
            <person name="Mueller-Roeber B."/>
            <person name="Rajamani S."/>
            <person name="Sayre R.T."/>
            <person name="Brokstein P."/>
            <person name="Dubchak I."/>
            <person name="Goodstein D."/>
            <person name="Hornick L."/>
            <person name="Huang Y.W."/>
            <person name="Jhaveri J."/>
            <person name="Luo Y."/>
            <person name="Martinez D."/>
            <person name="Ngau W.C."/>
            <person name="Otillar B."/>
            <person name="Poliakov A."/>
            <person name="Porter A."/>
            <person name="Szajkowski L."/>
            <person name="Werner G."/>
            <person name="Zhou K."/>
            <person name="Grigoriev I.V."/>
            <person name="Rokhsar D.S."/>
            <person name="Grossman A.R."/>
        </authorList>
    </citation>
    <scope>NUCLEOTIDE SEQUENCE [LARGE SCALE GENOMIC DNA]</scope>
    <source>
        <strain evidence="3">CC-503</strain>
    </source>
</reference>
<dbReference type="GeneID" id="5726615"/>
<dbReference type="Gene3D" id="6.10.140.1230">
    <property type="match status" value="1"/>
</dbReference>
<gene>
    <name evidence="2" type="ORF">CHLRE_07g324400v5</name>
</gene>
<organism evidence="2 3">
    <name type="scientific">Chlamydomonas reinhardtii</name>
    <name type="common">Chlamydomonas smithii</name>
    <dbReference type="NCBI Taxonomy" id="3055"/>
    <lineage>
        <taxon>Eukaryota</taxon>
        <taxon>Viridiplantae</taxon>
        <taxon>Chlorophyta</taxon>
        <taxon>core chlorophytes</taxon>
        <taxon>Chlorophyceae</taxon>
        <taxon>CS clade</taxon>
        <taxon>Chlamydomonadales</taxon>
        <taxon>Chlamydomonadaceae</taxon>
        <taxon>Chlamydomonas</taxon>
    </lineage>
</organism>
<dbReference type="GO" id="GO:0032509">
    <property type="term" value="P:endosome transport via multivesicular body sorting pathway"/>
    <property type="evidence" value="ECO:0000318"/>
    <property type="project" value="GO_Central"/>
</dbReference>
<dbReference type="FunCoup" id="A0A2K3DJ88">
    <property type="interactions" value="1806"/>
</dbReference>
<dbReference type="OMA" id="KILWEVT"/>
<feature type="region of interest" description="Disordered" evidence="1">
    <location>
        <begin position="182"/>
        <end position="213"/>
    </location>
</feature>
<feature type="compositionally biased region" description="Basic and acidic residues" evidence="1">
    <location>
        <begin position="202"/>
        <end position="213"/>
    </location>
</feature>
<dbReference type="InParanoid" id="A0A2K3DJ88"/>
<protein>
    <submittedName>
        <fullName evidence="2">Uncharacterized protein</fullName>
    </submittedName>
</protein>
<sequence length="213" mass="23920">MLKALFAKEDPKESVRKWQATLRAEQRGLDRQIRDIQFEEKKIHKSIREAAKRGDMGSAKHLAKEIVQSRKAVSRLYVNKAHMQSLNTALTEQLAMLRVAGTLSKSTEVMKQVNTIIKAPELQKTMMEMSKEMMKAGLIEEMISDAIDSAVGGENEEEETEEEVQKVLDEIALDMTANLPAAQRAKAKQQAAAEPEEEEDMAELRARLDAVKA</sequence>
<dbReference type="Proteomes" id="UP000006906">
    <property type="component" value="Chromosome 7"/>
</dbReference>
<feature type="compositionally biased region" description="Low complexity" evidence="1">
    <location>
        <begin position="182"/>
        <end position="193"/>
    </location>
</feature>
<keyword evidence="3" id="KW-1185">Reference proteome</keyword>
<dbReference type="GO" id="GO:0015031">
    <property type="term" value="P:protein transport"/>
    <property type="evidence" value="ECO:0000318"/>
    <property type="project" value="GO_Central"/>
</dbReference>
<dbReference type="GO" id="GO:0005771">
    <property type="term" value="C:multivesicular body"/>
    <property type="evidence" value="ECO:0000318"/>
    <property type="project" value="GO_Central"/>
</dbReference>
<dbReference type="Pfam" id="PF03357">
    <property type="entry name" value="Snf7"/>
    <property type="match status" value="1"/>
</dbReference>
<dbReference type="OrthoDB" id="2329734at2759"/>
<dbReference type="EMBL" id="CM008968">
    <property type="protein sequence ID" value="PNW80604.1"/>
    <property type="molecule type" value="Genomic_DNA"/>
</dbReference>
<dbReference type="ExpressionAtlas" id="A0A2K3DJ88">
    <property type="expression patterns" value="baseline"/>
</dbReference>
<dbReference type="GO" id="GO:0045324">
    <property type="term" value="P:late endosome to vacuole transport"/>
    <property type="evidence" value="ECO:0000318"/>
    <property type="project" value="GO_Central"/>
</dbReference>
<dbReference type="RefSeq" id="XP_042922592.1">
    <property type="nucleotide sequence ID" value="XM_043064024.1"/>
</dbReference>
<dbReference type="AlphaFoldDB" id="A0A2K3DJ88"/>
<dbReference type="GO" id="GO:0000815">
    <property type="term" value="C:ESCRT III complex"/>
    <property type="evidence" value="ECO:0000318"/>
    <property type="project" value="GO_Central"/>
</dbReference>
<evidence type="ECO:0000256" key="1">
    <source>
        <dbReference type="SAM" id="MobiDB-lite"/>
    </source>
</evidence>
<accession>A0A2K3DJ88</accession>
<dbReference type="InterPro" id="IPR005024">
    <property type="entry name" value="Snf7_fam"/>
</dbReference>
<dbReference type="PaxDb" id="3055-EDP07321"/>
<dbReference type="Gramene" id="PNW80604">
    <property type="protein sequence ID" value="PNW80604"/>
    <property type="gene ID" value="CHLRE_07g324400v5"/>
</dbReference>
<name>A0A2K3DJ88_CHLRE</name>
<evidence type="ECO:0000313" key="2">
    <source>
        <dbReference type="EMBL" id="PNW80604.1"/>
    </source>
</evidence>
<dbReference type="STRING" id="3055.A0A2K3DJ88"/>
<dbReference type="KEGG" id="cre:CHLRE_07g324400v5"/>